<dbReference type="Proteomes" id="UP000193467">
    <property type="component" value="Unassembled WGS sequence"/>
</dbReference>
<evidence type="ECO:0000313" key="4">
    <source>
        <dbReference type="Proteomes" id="UP000193467"/>
    </source>
</evidence>
<feature type="compositionally biased region" description="Polar residues" evidence="1">
    <location>
        <begin position="16"/>
        <end position="31"/>
    </location>
</feature>
<feature type="region of interest" description="Disordered" evidence="1">
    <location>
        <begin position="1"/>
        <end position="35"/>
    </location>
</feature>
<evidence type="ECO:0000256" key="2">
    <source>
        <dbReference type="SAM" id="Phobius"/>
    </source>
</evidence>
<evidence type="ECO:0000313" key="3">
    <source>
        <dbReference type="EMBL" id="ORY88442.1"/>
    </source>
</evidence>
<feature type="transmembrane region" description="Helical" evidence="2">
    <location>
        <begin position="147"/>
        <end position="170"/>
    </location>
</feature>
<dbReference type="AlphaFoldDB" id="A0A1Y2FWM0"/>
<name>A0A1Y2FWM0_9BASI</name>
<dbReference type="EMBL" id="MCGR01000010">
    <property type="protein sequence ID" value="ORY88442.1"/>
    <property type="molecule type" value="Genomic_DNA"/>
</dbReference>
<dbReference type="OrthoDB" id="4838853at2759"/>
<dbReference type="PANTHER" id="PTHR42024:SF1">
    <property type="entry name" value="AMINO ACID PERMEASE_ SLC12A DOMAIN-CONTAINING PROTEIN"/>
    <property type="match status" value="1"/>
</dbReference>
<feature type="transmembrane region" description="Helical" evidence="2">
    <location>
        <begin position="122"/>
        <end position="141"/>
    </location>
</feature>
<accession>A0A1Y2FWM0</accession>
<dbReference type="InParanoid" id="A0A1Y2FWM0"/>
<proteinExistence type="predicted"/>
<protein>
    <submittedName>
        <fullName evidence="3">Uncharacterized protein</fullName>
    </submittedName>
</protein>
<evidence type="ECO:0000256" key="1">
    <source>
        <dbReference type="SAM" id="MobiDB-lite"/>
    </source>
</evidence>
<keyword evidence="2" id="KW-0812">Transmembrane</keyword>
<keyword evidence="2" id="KW-0472">Membrane</keyword>
<sequence>MSHSIHTLPDIPPNAAHSQPLTTTHAESESPNRPPPLPFTTSGWRWLKPAGYVILLLVLNLVVPLVCFYSLRSRSVCPPGVLVLLEDSVGVDWAYGVGWRRAVIDRYHASPGFRRLMWWQTVWWTAWGGVYIAVTAVVAWVADITFAFGWCAAGSFFLFALLSGVGSYMLSKWGLERERREWALGRHAHTEEEKMRRSRRRRGVVEV</sequence>
<dbReference type="PANTHER" id="PTHR42024">
    <property type="entry name" value="AMINO ACID PERMEASE_ SLC12A DOMAIN-CONTAINING PROTEIN"/>
    <property type="match status" value="1"/>
</dbReference>
<comment type="caution">
    <text evidence="3">The sequence shown here is derived from an EMBL/GenBank/DDBJ whole genome shotgun (WGS) entry which is preliminary data.</text>
</comment>
<organism evidence="3 4">
    <name type="scientific">Leucosporidium creatinivorum</name>
    <dbReference type="NCBI Taxonomy" id="106004"/>
    <lineage>
        <taxon>Eukaryota</taxon>
        <taxon>Fungi</taxon>
        <taxon>Dikarya</taxon>
        <taxon>Basidiomycota</taxon>
        <taxon>Pucciniomycotina</taxon>
        <taxon>Microbotryomycetes</taxon>
        <taxon>Leucosporidiales</taxon>
        <taxon>Leucosporidium</taxon>
    </lineage>
</organism>
<keyword evidence="4" id="KW-1185">Reference proteome</keyword>
<reference evidence="3 4" key="1">
    <citation type="submission" date="2016-07" db="EMBL/GenBank/DDBJ databases">
        <title>Pervasive Adenine N6-methylation of Active Genes in Fungi.</title>
        <authorList>
            <consortium name="DOE Joint Genome Institute"/>
            <person name="Mondo S.J."/>
            <person name="Dannebaum R.O."/>
            <person name="Kuo R.C."/>
            <person name="Labutti K."/>
            <person name="Haridas S."/>
            <person name="Kuo A."/>
            <person name="Salamov A."/>
            <person name="Ahrendt S.R."/>
            <person name="Lipzen A."/>
            <person name="Sullivan W."/>
            <person name="Andreopoulos W.B."/>
            <person name="Clum A."/>
            <person name="Lindquist E."/>
            <person name="Daum C."/>
            <person name="Ramamoorthy G.K."/>
            <person name="Gryganskyi A."/>
            <person name="Culley D."/>
            <person name="Magnuson J.K."/>
            <person name="James T.Y."/>
            <person name="O'Malley M.A."/>
            <person name="Stajich J.E."/>
            <person name="Spatafora J.W."/>
            <person name="Visel A."/>
            <person name="Grigoriev I.V."/>
        </authorList>
    </citation>
    <scope>NUCLEOTIDE SEQUENCE [LARGE SCALE GENOMIC DNA]</scope>
    <source>
        <strain evidence="3 4">62-1032</strain>
    </source>
</reference>
<keyword evidence="2" id="KW-1133">Transmembrane helix</keyword>
<gene>
    <name evidence="3" type="ORF">BCR35DRAFT_329986</name>
</gene>
<dbReference type="STRING" id="106004.A0A1Y2FWM0"/>
<feature type="transmembrane region" description="Helical" evidence="2">
    <location>
        <begin position="50"/>
        <end position="71"/>
    </location>
</feature>